<dbReference type="GO" id="GO:0005829">
    <property type="term" value="C:cytosol"/>
    <property type="evidence" value="ECO:0007669"/>
    <property type="project" value="TreeGrafter"/>
</dbReference>
<accession>A0A9P6NFM6</accession>
<evidence type="ECO:0000256" key="2">
    <source>
        <dbReference type="ARBA" id="ARBA00022694"/>
    </source>
</evidence>
<evidence type="ECO:0000256" key="1">
    <source>
        <dbReference type="ARBA" id="ARBA00010409"/>
    </source>
</evidence>
<dbReference type="Proteomes" id="UP000886653">
    <property type="component" value="Unassembled WGS sequence"/>
</dbReference>
<feature type="region of interest" description="Disordered" evidence="3">
    <location>
        <begin position="821"/>
        <end position="840"/>
    </location>
</feature>
<dbReference type="PANTHER" id="PTHR14387:SF0">
    <property type="entry name" value="DUF2428 DOMAIN-CONTAINING PROTEIN"/>
    <property type="match status" value="1"/>
</dbReference>
<evidence type="ECO:0000256" key="3">
    <source>
        <dbReference type="SAM" id="MobiDB-lite"/>
    </source>
</evidence>
<dbReference type="InterPro" id="IPR056843">
    <property type="entry name" value="THADA-like_TPR"/>
</dbReference>
<dbReference type="InterPro" id="IPR019442">
    <property type="entry name" value="THADA/TRM732_DUF2428"/>
</dbReference>
<evidence type="ECO:0000313" key="8">
    <source>
        <dbReference type="Proteomes" id="UP000886653"/>
    </source>
</evidence>
<dbReference type="InterPro" id="IPR011989">
    <property type="entry name" value="ARM-like"/>
</dbReference>
<evidence type="ECO:0000259" key="6">
    <source>
        <dbReference type="Pfam" id="PF25151"/>
    </source>
</evidence>
<dbReference type="SUPFAM" id="SSF48371">
    <property type="entry name" value="ARM repeat"/>
    <property type="match status" value="1"/>
</dbReference>
<dbReference type="Pfam" id="PF25150">
    <property type="entry name" value="TPR_Trm732"/>
    <property type="match status" value="1"/>
</dbReference>
<gene>
    <name evidence="7" type="ORF">CROQUDRAFT_81774</name>
</gene>
<feature type="domain" description="tRNA (32-2'-O)-methyltransferase regulator THADA-like TPR repeats region" evidence="5">
    <location>
        <begin position="306"/>
        <end position="627"/>
    </location>
</feature>
<comment type="similarity">
    <text evidence="1">Belongs to the THADA family.</text>
</comment>
<evidence type="ECO:0008006" key="9">
    <source>
        <dbReference type="Google" id="ProtNLM"/>
    </source>
</evidence>
<feature type="domain" description="DUF2428" evidence="4">
    <location>
        <begin position="771"/>
        <end position="1049"/>
    </location>
</feature>
<dbReference type="Pfam" id="PF10350">
    <property type="entry name" value="DUF2428"/>
    <property type="match status" value="1"/>
</dbReference>
<dbReference type="OrthoDB" id="734129at2759"/>
<evidence type="ECO:0000313" key="7">
    <source>
        <dbReference type="EMBL" id="KAG0142771.1"/>
    </source>
</evidence>
<feature type="domain" description="tRNA (32-2'-O)-methyltransferase regulator THADA-like C-terminal TPR repeats region" evidence="6">
    <location>
        <begin position="1052"/>
        <end position="1209"/>
    </location>
</feature>
<sequence length="1671" mass="184985">MSSKDTIVLRLEAMKDRLMQQSMRQLSMKDPRKLSCLPLERDQERKAKEAQGVTQMSAYPAKSDEPGLPTSNQLERTEMQDRIQLKDSAFRLALRVLLGTESDLENNSVWVSSKTGEDLPPSTDAGQEALLSLEIINILLREVRTEMKAKPRPLLRRDYGLSETFEVAVSKSIWRFWNSSLGIAHKIKATLTNLMECSAAFCSTPLDRPVIKTFLGLIKNAVFVEKRTLALLLYLLPVLSVEEVLRELSCHVSDCSEVLLVVLNAIGDDKLASVSGQLAIKWTSMIMGWDSRSTKNEVVFQADDSIWINPSLSILFCRDERKRQYFCQYYLVGLFKQRPNCFTRLSREVAGFVQPHADLSGDVNKLSAVISLACAGRSVGNAVQHAKLHDEKSTELINDAMLSVCLSHPSKYLRSSSLSLICQSTSSATPLPAAHLSLLSSFFRWNLGEVDAELKQNIKSNLVALLGRLRDSSYAANKKMADLKAKISTVSTFLSDNLSSANPNAVNLDLSQIQGHIIGYTTYIEKIKAFLDGLKTLWLSNMTISSPYRTQIASLGYLKMLLDSGPDPLYLDVNHQPEQSPSDLDKPRKDRNLQKISRFPFELRIIDSSFIRSLVAALNSTYDDIRNLAFTILQASPTPLPGYQEVGSFDREIVDVAIEFSGSKRASETCTGTLLLRLVVNNVIMSGSRRVPTALLPHSIHCTKSDNPLALFFYGRLDALEDRIKVAENDLGVACEQYSIQGSLMTISSLLACLSDSMIQSLSASNDLVLILTRARDLVERIWNFTKPVLCAAAPDCSYMEDGQKREEVPDHEEARAQNLIGGNEEDDDDDGDDQGYECLGTIGRSTGPKHKTVLSACWRSMKEASALLTEVTKVATGDLRGSGQTRTSLLSLKEISEIGGLFETWLLEIRHRGAFGAIHASYSKLVACLCSLPRSSTYARLPASWLKAHITAITYRKLSFTRRSAGLPYCILSTCQALSSFDPDEVRDGISRILDVSTNANTPIESKIHCLNTLKILHTDSMISSKVISLFIERSYDLAIQSFVSPDWRIRNGALILFSGLTNRVFGSRALGLDRTHMLLCKRESVTDFFFRLPLLHQILLGELKRSIEGGLHSSTHADLQSPLFTVLSLLSLLQNPDSCPAANDFIALVEQGLGSRVSKIRSISADAMTGLVPVDQIPTRICSLLTGRTATVDFNQVHGQLLQVLRLIEVPISLDDVQKNTVSAALHQSSASFLSTKQPYMCRLVYLQIIERLDSRFSIKMSVSKVCKELSRPMLFASIGAPEPGTNSFQTALVDYHLKRATDPILVSEVLSKGSVPMKIAALHFILNHVENFSDIADDTAVKDLILKLCRNNALSVTIRLPALEVLGRGIINISSSDWNVPKIIDAYDNTRVPLMQNMLLIIMARGIVNKSKTDRRDGNLAAWQEAFLNKVNSASTEEQSIDTRLSAAKALSTFSPAYCSLSPRQSIQFLDAAITLLQDDDEDVRAVVIECIGAMTDLSDGFPKVPLATLDILLHKAHKISPSYTIQRIFHTASLKADVEELLRPSRLIFATERLNLYRDDLAELDILQHLTKVDTVSLLQDPPAPAPANVVDSFDQAMDALHMAGLNTNKSLGEHSISPSSLRALRLIALRVAMMAHILELHYQYHIGAEQRALIESIQKSLSLAPM</sequence>
<keyword evidence="2" id="KW-0819">tRNA processing</keyword>
<dbReference type="GO" id="GO:0030488">
    <property type="term" value="P:tRNA methylation"/>
    <property type="evidence" value="ECO:0007669"/>
    <property type="project" value="TreeGrafter"/>
</dbReference>
<protein>
    <recommendedName>
        <fullName evidence="9">DUF2428 domain-containing protein</fullName>
    </recommendedName>
</protein>
<organism evidence="7 8">
    <name type="scientific">Cronartium quercuum f. sp. fusiforme G11</name>
    <dbReference type="NCBI Taxonomy" id="708437"/>
    <lineage>
        <taxon>Eukaryota</taxon>
        <taxon>Fungi</taxon>
        <taxon>Dikarya</taxon>
        <taxon>Basidiomycota</taxon>
        <taxon>Pucciniomycotina</taxon>
        <taxon>Pucciniomycetes</taxon>
        <taxon>Pucciniales</taxon>
        <taxon>Coleosporiaceae</taxon>
        <taxon>Cronartium</taxon>
    </lineage>
</organism>
<comment type="caution">
    <text evidence="7">The sequence shown here is derived from an EMBL/GenBank/DDBJ whole genome shotgun (WGS) entry which is preliminary data.</text>
</comment>
<dbReference type="InterPro" id="IPR056842">
    <property type="entry name" value="THADA-like_TPR_C"/>
</dbReference>
<dbReference type="EMBL" id="MU167338">
    <property type="protein sequence ID" value="KAG0142771.1"/>
    <property type="molecule type" value="Genomic_DNA"/>
</dbReference>
<keyword evidence="8" id="KW-1185">Reference proteome</keyword>
<dbReference type="Gene3D" id="1.25.10.10">
    <property type="entry name" value="Leucine-rich Repeat Variant"/>
    <property type="match status" value="1"/>
</dbReference>
<evidence type="ECO:0000259" key="4">
    <source>
        <dbReference type="Pfam" id="PF10350"/>
    </source>
</evidence>
<feature type="compositionally biased region" description="Acidic residues" evidence="3">
    <location>
        <begin position="824"/>
        <end position="836"/>
    </location>
</feature>
<reference evidence="7" key="1">
    <citation type="submission" date="2013-11" db="EMBL/GenBank/DDBJ databases">
        <title>Genome sequence of the fusiform rust pathogen reveals effectors for host alternation and coevolution with pine.</title>
        <authorList>
            <consortium name="DOE Joint Genome Institute"/>
            <person name="Smith K."/>
            <person name="Pendleton A."/>
            <person name="Kubisiak T."/>
            <person name="Anderson C."/>
            <person name="Salamov A."/>
            <person name="Aerts A."/>
            <person name="Riley R."/>
            <person name="Clum A."/>
            <person name="Lindquist E."/>
            <person name="Ence D."/>
            <person name="Campbell M."/>
            <person name="Kronenberg Z."/>
            <person name="Feau N."/>
            <person name="Dhillon B."/>
            <person name="Hamelin R."/>
            <person name="Burleigh J."/>
            <person name="Smith J."/>
            <person name="Yandell M."/>
            <person name="Nelson C."/>
            <person name="Grigoriev I."/>
            <person name="Davis J."/>
        </authorList>
    </citation>
    <scope>NUCLEOTIDE SEQUENCE</scope>
    <source>
        <strain evidence="7">G11</strain>
    </source>
</reference>
<name>A0A9P6NFM6_9BASI</name>
<dbReference type="PANTHER" id="PTHR14387">
    <property type="entry name" value="THADA/DEATH RECEPTOR INTERACTING PROTEIN"/>
    <property type="match status" value="1"/>
</dbReference>
<proteinExistence type="inferred from homology"/>
<feature type="region of interest" description="Disordered" evidence="3">
    <location>
        <begin position="45"/>
        <end position="72"/>
    </location>
</feature>
<dbReference type="InterPro" id="IPR016024">
    <property type="entry name" value="ARM-type_fold"/>
</dbReference>
<dbReference type="Pfam" id="PF25151">
    <property type="entry name" value="TPR_Trm732_C"/>
    <property type="match status" value="1"/>
</dbReference>
<dbReference type="InterPro" id="IPR051954">
    <property type="entry name" value="tRNA_methyltransferase_THADA"/>
</dbReference>
<evidence type="ECO:0000259" key="5">
    <source>
        <dbReference type="Pfam" id="PF25150"/>
    </source>
</evidence>